<gene>
    <name evidence="6" type="ORF">N011_01995</name>
</gene>
<name>A0AAU8LIQ6_PSESX</name>
<keyword evidence="2 4" id="KW-0238">DNA-binding</keyword>
<dbReference type="SUPFAM" id="SSF48498">
    <property type="entry name" value="Tetracyclin repressor-like, C-terminal domain"/>
    <property type="match status" value="1"/>
</dbReference>
<keyword evidence="3" id="KW-0804">Transcription</keyword>
<sequence>MSDNAAMRSDARKNRERILKVAVAELTLDPEVALSVIAKKAAVGQGTFYRHFANREDLVFEVYQFEMQQVASLAEHYLADRPPERALRDWMNSLAEYAMTKAGLATAIRQAATTREFPGKYGYTPIRDAAERLLRANDEAGTIRAGVTTDDFFLAIAGIWQIDVQSEWRTRLARLMDLVMCGLCAGSPRSLAQKDA</sequence>
<evidence type="ECO:0000259" key="5">
    <source>
        <dbReference type="PROSITE" id="PS50977"/>
    </source>
</evidence>
<feature type="domain" description="HTH tetR-type" evidence="5">
    <location>
        <begin position="12"/>
        <end position="70"/>
    </location>
</feature>
<dbReference type="PANTHER" id="PTHR30055:SF234">
    <property type="entry name" value="HTH-TYPE TRANSCRIPTIONAL REGULATOR BETI"/>
    <property type="match status" value="1"/>
</dbReference>
<dbReference type="RefSeq" id="WP_024695214.1">
    <property type="nucleotide sequence ID" value="NZ_CP159362.1"/>
</dbReference>
<dbReference type="InterPro" id="IPR049445">
    <property type="entry name" value="TetR_SbtR-like_C"/>
</dbReference>
<reference evidence="6" key="2">
    <citation type="submission" date="2024-07" db="EMBL/GenBank/DDBJ databases">
        <title>A complete genome sequence for Pseudomonas syringae CC1417.</title>
        <authorList>
            <person name="Baltrus D.A."/>
        </authorList>
    </citation>
    <scope>NUCLEOTIDE SEQUENCE</scope>
    <source>
        <strain evidence="6">CC1417</strain>
    </source>
</reference>
<dbReference type="EMBL" id="CP159362">
    <property type="protein sequence ID" value="XCN68097.1"/>
    <property type="molecule type" value="Genomic_DNA"/>
</dbReference>
<protein>
    <submittedName>
        <fullName evidence="6">TetR/AcrR family transcriptional regulator</fullName>
    </submittedName>
</protein>
<evidence type="ECO:0000256" key="3">
    <source>
        <dbReference type="ARBA" id="ARBA00023163"/>
    </source>
</evidence>
<dbReference type="Gene3D" id="1.10.357.10">
    <property type="entry name" value="Tetracycline Repressor, domain 2"/>
    <property type="match status" value="1"/>
</dbReference>
<dbReference type="InterPro" id="IPR036271">
    <property type="entry name" value="Tet_transcr_reg_TetR-rel_C_sf"/>
</dbReference>
<feature type="DNA-binding region" description="H-T-H motif" evidence="4">
    <location>
        <begin position="33"/>
        <end position="52"/>
    </location>
</feature>
<dbReference type="PROSITE" id="PS50977">
    <property type="entry name" value="HTH_TETR_2"/>
    <property type="match status" value="1"/>
</dbReference>
<dbReference type="InterPro" id="IPR009057">
    <property type="entry name" value="Homeodomain-like_sf"/>
</dbReference>
<dbReference type="InterPro" id="IPR050109">
    <property type="entry name" value="HTH-type_TetR-like_transc_reg"/>
</dbReference>
<dbReference type="InterPro" id="IPR001647">
    <property type="entry name" value="HTH_TetR"/>
</dbReference>
<keyword evidence="1" id="KW-0805">Transcription regulation</keyword>
<reference evidence="6" key="1">
    <citation type="journal article" date="2014" name="Genome Announc.">
        <title>Draft Genome Sequences of a Phylogenetically Diverse Suite of Pseudomonas syringae Strains from Multiple Source Populations.</title>
        <authorList>
            <person name="Baltrus D.A."/>
            <person name="Yourstone S."/>
            <person name="Lind A."/>
            <person name="Guilbaud C."/>
            <person name="Sands D.C."/>
            <person name="Jones C.D."/>
            <person name="Morris C.E."/>
            <person name="Dangl J.L."/>
        </authorList>
    </citation>
    <scope>NUCLEOTIDE SEQUENCE</scope>
    <source>
        <strain evidence="6">CC1417</strain>
    </source>
</reference>
<evidence type="ECO:0000256" key="1">
    <source>
        <dbReference type="ARBA" id="ARBA00023015"/>
    </source>
</evidence>
<dbReference type="Pfam" id="PF00440">
    <property type="entry name" value="TetR_N"/>
    <property type="match status" value="1"/>
</dbReference>
<dbReference type="AlphaFoldDB" id="A0AAU8LIQ6"/>
<dbReference type="Pfam" id="PF21597">
    <property type="entry name" value="TetR_C_43"/>
    <property type="match status" value="1"/>
</dbReference>
<evidence type="ECO:0000256" key="2">
    <source>
        <dbReference type="ARBA" id="ARBA00023125"/>
    </source>
</evidence>
<proteinExistence type="predicted"/>
<accession>A0AAU8LIQ6</accession>
<organism evidence="6">
    <name type="scientific">Pseudomonas syringae CC1417</name>
    <dbReference type="NCBI Taxonomy" id="1357272"/>
    <lineage>
        <taxon>Bacteria</taxon>
        <taxon>Pseudomonadati</taxon>
        <taxon>Pseudomonadota</taxon>
        <taxon>Gammaproteobacteria</taxon>
        <taxon>Pseudomonadales</taxon>
        <taxon>Pseudomonadaceae</taxon>
        <taxon>Pseudomonas</taxon>
        <taxon>Pseudomonas syringae</taxon>
    </lineage>
</organism>
<dbReference type="GO" id="GO:0000976">
    <property type="term" value="F:transcription cis-regulatory region binding"/>
    <property type="evidence" value="ECO:0007669"/>
    <property type="project" value="TreeGrafter"/>
</dbReference>
<evidence type="ECO:0000256" key="4">
    <source>
        <dbReference type="PROSITE-ProRule" id="PRU00335"/>
    </source>
</evidence>
<dbReference type="PANTHER" id="PTHR30055">
    <property type="entry name" value="HTH-TYPE TRANSCRIPTIONAL REGULATOR RUTR"/>
    <property type="match status" value="1"/>
</dbReference>
<dbReference type="GO" id="GO:0003700">
    <property type="term" value="F:DNA-binding transcription factor activity"/>
    <property type="evidence" value="ECO:0007669"/>
    <property type="project" value="TreeGrafter"/>
</dbReference>
<dbReference type="SUPFAM" id="SSF46689">
    <property type="entry name" value="Homeodomain-like"/>
    <property type="match status" value="1"/>
</dbReference>
<evidence type="ECO:0000313" key="6">
    <source>
        <dbReference type="EMBL" id="XCN68097.1"/>
    </source>
</evidence>